<dbReference type="Proteomes" id="UP001059380">
    <property type="component" value="Chromosome"/>
</dbReference>
<keyword evidence="4" id="KW-0564">Palmitate</keyword>
<dbReference type="InterPro" id="IPR005534">
    <property type="entry name" value="Curli_assmbl/transp-comp_CsgG"/>
</dbReference>
<dbReference type="PANTHER" id="PTHR41164">
    <property type="entry name" value="CURLI PRODUCTION ASSEMBLY/TRANSPORT COMPONENT CSGG"/>
    <property type="match status" value="1"/>
</dbReference>
<feature type="signal peptide" evidence="6">
    <location>
        <begin position="1"/>
        <end position="25"/>
    </location>
</feature>
<proteinExistence type="predicted"/>
<dbReference type="Pfam" id="PF03783">
    <property type="entry name" value="CsgG"/>
    <property type="match status" value="1"/>
</dbReference>
<dbReference type="AlphaFoldDB" id="A0A9J7BY86"/>
<feature type="chain" id="PRO_5039916038" evidence="6">
    <location>
        <begin position="26"/>
        <end position="328"/>
    </location>
</feature>
<evidence type="ECO:0000313" key="8">
    <source>
        <dbReference type="Proteomes" id="UP001059380"/>
    </source>
</evidence>
<evidence type="ECO:0000256" key="3">
    <source>
        <dbReference type="ARBA" id="ARBA00023136"/>
    </source>
</evidence>
<dbReference type="RefSeq" id="WP_260795981.1">
    <property type="nucleotide sequence ID" value="NZ_CP093313.1"/>
</dbReference>
<dbReference type="PANTHER" id="PTHR41164:SF1">
    <property type="entry name" value="CURLI PRODUCTION ASSEMBLY_TRANSPORT COMPONENT CSGG"/>
    <property type="match status" value="1"/>
</dbReference>
<keyword evidence="5" id="KW-0449">Lipoprotein</keyword>
<accession>A0A9J7BY86</accession>
<dbReference type="KEGG" id="orp:MOP44_10430"/>
<evidence type="ECO:0000256" key="2">
    <source>
        <dbReference type="ARBA" id="ARBA00022729"/>
    </source>
</evidence>
<dbReference type="EMBL" id="CP093313">
    <property type="protein sequence ID" value="UWZ86341.1"/>
    <property type="molecule type" value="Genomic_DNA"/>
</dbReference>
<gene>
    <name evidence="7" type="ORF">MOP44_10430</name>
</gene>
<evidence type="ECO:0000256" key="1">
    <source>
        <dbReference type="ARBA" id="ARBA00022475"/>
    </source>
</evidence>
<keyword evidence="2 6" id="KW-0732">Signal</keyword>
<dbReference type="Gene3D" id="2.40.10.410">
    <property type="entry name" value="FlgT, C-terminal domain"/>
    <property type="match status" value="1"/>
</dbReference>
<keyword evidence="3" id="KW-0472">Membrane</keyword>
<sequence length="328" mass="33540">MMKSLLSVRVLALLLAVTTALSAQAQRKARIAVMDFDYATVQSYSSAMFGSNIDVGKGVTDLLIAGLVKNGTYSIIERSALDKIMAEQNFNNSQRADPSSAAKLGKLLGVDAIIVGSVTQFGNETKKTNVGGGGGGWHGYGLGGVGHSKSNANVGLTARIVNVETGEILAIAEGAGTSARSSTSLLGGGGNWSGWGNGAVDFGSSNFQETIIGEATKQAVDTLTASVVSDAPKVAIHKVTVDGLVAAVDGGQIVLNVGKKGGVNVGDQLEVIRVTKEIKDPETGAVIRRLTSTVGVIRATDVDDASAVCSPVSGTGFQTGDRVRSMAQ</sequence>
<organism evidence="7 8">
    <name type="scientific">Occallatibacter riparius</name>
    <dbReference type="NCBI Taxonomy" id="1002689"/>
    <lineage>
        <taxon>Bacteria</taxon>
        <taxon>Pseudomonadati</taxon>
        <taxon>Acidobacteriota</taxon>
        <taxon>Terriglobia</taxon>
        <taxon>Terriglobales</taxon>
        <taxon>Acidobacteriaceae</taxon>
        <taxon>Occallatibacter</taxon>
    </lineage>
</organism>
<dbReference type="GO" id="GO:0030288">
    <property type="term" value="C:outer membrane-bounded periplasmic space"/>
    <property type="evidence" value="ECO:0007669"/>
    <property type="project" value="InterPro"/>
</dbReference>
<keyword evidence="8" id="KW-1185">Reference proteome</keyword>
<protein>
    <submittedName>
        <fullName evidence="7">CsgG/HfaB family protein</fullName>
    </submittedName>
</protein>
<reference evidence="7" key="1">
    <citation type="submission" date="2021-04" db="EMBL/GenBank/DDBJ databases">
        <title>Phylogenetic analysis of Acidobacteriaceae.</title>
        <authorList>
            <person name="Qiu L."/>
            <person name="Zhang Q."/>
        </authorList>
    </citation>
    <scope>NUCLEOTIDE SEQUENCE</scope>
    <source>
        <strain evidence="7">DSM 25168</strain>
    </source>
</reference>
<name>A0A9J7BY86_9BACT</name>
<dbReference type="InterPro" id="IPR038165">
    <property type="entry name" value="FlgT_C_sf"/>
</dbReference>
<dbReference type="Gene3D" id="3.40.50.10610">
    <property type="entry name" value="ABC-type transport auxiliary lipoprotein component"/>
    <property type="match status" value="1"/>
</dbReference>
<evidence type="ECO:0000256" key="5">
    <source>
        <dbReference type="ARBA" id="ARBA00023288"/>
    </source>
</evidence>
<evidence type="ECO:0000313" key="7">
    <source>
        <dbReference type="EMBL" id="UWZ86341.1"/>
    </source>
</evidence>
<keyword evidence="1" id="KW-1003">Cell membrane</keyword>
<evidence type="ECO:0000256" key="6">
    <source>
        <dbReference type="SAM" id="SignalP"/>
    </source>
</evidence>
<evidence type="ECO:0000256" key="4">
    <source>
        <dbReference type="ARBA" id="ARBA00023139"/>
    </source>
</evidence>